<gene>
    <name evidence="8" type="ORF">N656DRAFT_615886</name>
</gene>
<dbReference type="EMBL" id="MU853339">
    <property type="protein sequence ID" value="KAK4113395.1"/>
    <property type="molecule type" value="Genomic_DNA"/>
</dbReference>
<keyword evidence="3" id="KW-0010">Activator</keyword>
<evidence type="ECO:0000256" key="2">
    <source>
        <dbReference type="ARBA" id="ARBA00023015"/>
    </source>
</evidence>
<sequence length="368" mass="40579">MGNNRSKYRDEILRMMYVAGETGEPSVETTTLVEDIVRDQVVQVIVTAGQLAARRGKPRFTIDDALFQVRHDPGRLARLRNFMRWKQLRKKVKDDDAADEIDLDDVDDLVVEADAAAAATPGEADGDDDDSPARPRKTGGPVLEAPIPPLPWSTLSFFPYASDIPSVLAIEDEAEDGGGSTATELGPLPGSTSNPWLMARLVKNDERTKGMTAEEYATWSECRSASFTYRKKKTFREWCGLGVVADYRSTDDVLEVLGFLTSEWVQSLTEGAIAVQAQEARAADANGGNEGVVVKRKTVEGPFSSVGVKGGESRNGRNNTGNAELPSRSPIQPRHVRRAFEQLQIPPKRYRAMLNGTTLRRTKRPRLF</sequence>
<comment type="caution">
    <text evidence="8">The sequence shown here is derived from an EMBL/GenBank/DDBJ whole genome shotgun (WGS) entry which is preliminary data.</text>
</comment>
<evidence type="ECO:0000256" key="3">
    <source>
        <dbReference type="ARBA" id="ARBA00023159"/>
    </source>
</evidence>
<evidence type="ECO:0000256" key="6">
    <source>
        <dbReference type="ARBA" id="ARBA00061274"/>
    </source>
</evidence>
<dbReference type="Proteomes" id="UP001302812">
    <property type="component" value="Unassembled WGS sequence"/>
</dbReference>
<dbReference type="PANTHER" id="PTHR11380">
    <property type="entry name" value="TRANSCRIPTION INITIATION FACTOR TFIID/SUPT3-RELATED"/>
    <property type="match status" value="1"/>
</dbReference>
<dbReference type="Gene3D" id="1.10.20.10">
    <property type="entry name" value="Histone, subunit A"/>
    <property type="match status" value="1"/>
</dbReference>
<dbReference type="AlphaFoldDB" id="A0AAN6TGE9"/>
<comment type="similarity">
    <text evidence="6">Belongs to the SPT3 family.</text>
</comment>
<keyword evidence="5" id="KW-0539">Nucleus</keyword>
<evidence type="ECO:0000256" key="4">
    <source>
        <dbReference type="ARBA" id="ARBA00023163"/>
    </source>
</evidence>
<dbReference type="PANTHER" id="PTHR11380:SF16">
    <property type="entry name" value="TRANSCRIPTION INITIATION PROTEIN SPT3 HOMOLOG"/>
    <property type="match status" value="1"/>
</dbReference>
<dbReference type="GO" id="GO:0003712">
    <property type="term" value="F:transcription coregulator activity"/>
    <property type="evidence" value="ECO:0007669"/>
    <property type="project" value="TreeGrafter"/>
</dbReference>
<dbReference type="CDD" id="cd22926">
    <property type="entry name" value="HFD_SPT3"/>
    <property type="match status" value="1"/>
</dbReference>
<proteinExistence type="inferred from homology"/>
<dbReference type="GeneID" id="89934442"/>
<dbReference type="InterPro" id="IPR009072">
    <property type="entry name" value="Histone-fold"/>
</dbReference>
<reference evidence="8" key="2">
    <citation type="submission" date="2023-05" db="EMBL/GenBank/DDBJ databases">
        <authorList>
            <consortium name="Lawrence Berkeley National Laboratory"/>
            <person name="Steindorff A."/>
            <person name="Hensen N."/>
            <person name="Bonometti L."/>
            <person name="Westerberg I."/>
            <person name="Brannstrom I.O."/>
            <person name="Guillou S."/>
            <person name="Cros-Aarteil S."/>
            <person name="Calhoun S."/>
            <person name="Haridas S."/>
            <person name="Kuo A."/>
            <person name="Mondo S."/>
            <person name="Pangilinan J."/>
            <person name="Riley R."/>
            <person name="Labutti K."/>
            <person name="Andreopoulos B."/>
            <person name="Lipzen A."/>
            <person name="Chen C."/>
            <person name="Yanf M."/>
            <person name="Daum C."/>
            <person name="Ng V."/>
            <person name="Clum A."/>
            <person name="Ohm R."/>
            <person name="Martin F."/>
            <person name="Silar P."/>
            <person name="Natvig D."/>
            <person name="Lalanne C."/>
            <person name="Gautier V."/>
            <person name="Ament-Velasquez S.L."/>
            <person name="Kruys A."/>
            <person name="Hutchinson M.I."/>
            <person name="Powell A.J."/>
            <person name="Barry K."/>
            <person name="Miller A.N."/>
            <person name="Grigoriev I.V."/>
            <person name="Debuchy R."/>
            <person name="Gladieux P."/>
            <person name="Thoren M.H."/>
            <person name="Johannesson H."/>
        </authorList>
    </citation>
    <scope>NUCLEOTIDE SEQUENCE</scope>
    <source>
        <strain evidence="8">CBS 508.74</strain>
    </source>
</reference>
<evidence type="ECO:0000313" key="8">
    <source>
        <dbReference type="EMBL" id="KAK4113395.1"/>
    </source>
</evidence>
<protein>
    <submittedName>
        <fullName evidence="8">TFIID-18kDa-domain-containing protein</fullName>
    </submittedName>
</protein>
<keyword evidence="4" id="KW-0804">Transcription</keyword>
<comment type="subcellular location">
    <subcellularLocation>
        <location evidence="1">Nucleus</location>
    </subcellularLocation>
</comment>
<evidence type="ECO:0000313" key="9">
    <source>
        <dbReference type="Proteomes" id="UP001302812"/>
    </source>
</evidence>
<organism evidence="8 9">
    <name type="scientific">Canariomyces notabilis</name>
    <dbReference type="NCBI Taxonomy" id="2074819"/>
    <lineage>
        <taxon>Eukaryota</taxon>
        <taxon>Fungi</taxon>
        <taxon>Dikarya</taxon>
        <taxon>Ascomycota</taxon>
        <taxon>Pezizomycotina</taxon>
        <taxon>Sordariomycetes</taxon>
        <taxon>Sordariomycetidae</taxon>
        <taxon>Sordariales</taxon>
        <taxon>Chaetomiaceae</taxon>
        <taxon>Canariomyces</taxon>
    </lineage>
</organism>
<name>A0AAN6TGE9_9PEZI</name>
<dbReference type="SUPFAM" id="SSF47113">
    <property type="entry name" value="Histone-fold"/>
    <property type="match status" value="1"/>
</dbReference>
<reference evidence="8" key="1">
    <citation type="journal article" date="2023" name="Mol. Phylogenet. Evol.">
        <title>Genome-scale phylogeny and comparative genomics of the fungal order Sordariales.</title>
        <authorList>
            <person name="Hensen N."/>
            <person name="Bonometti L."/>
            <person name="Westerberg I."/>
            <person name="Brannstrom I.O."/>
            <person name="Guillou S."/>
            <person name="Cros-Aarteil S."/>
            <person name="Calhoun S."/>
            <person name="Haridas S."/>
            <person name="Kuo A."/>
            <person name="Mondo S."/>
            <person name="Pangilinan J."/>
            <person name="Riley R."/>
            <person name="LaButti K."/>
            <person name="Andreopoulos B."/>
            <person name="Lipzen A."/>
            <person name="Chen C."/>
            <person name="Yan M."/>
            <person name="Daum C."/>
            <person name="Ng V."/>
            <person name="Clum A."/>
            <person name="Steindorff A."/>
            <person name="Ohm R.A."/>
            <person name="Martin F."/>
            <person name="Silar P."/>
            <person name="Natvig D.O."/>
            <person name="Lalanne C."/>
            <person name="Gautier V."/>
            <person name="Ament-Velasquez S.L."/>
            <person name="Kruys A."/>
            <person name="Hutchinson M.I."/>
            <person name="Powell A.J."/>
            <person name="Barry K."/>
            <person name="Miller A.N."/>
            <person name="Grigoriev I.V."/>
            <person name="Debuchy R."/>
            <person name="Gladieux P."/>
            <person name="Hiltunen Thoren M."/>
            <person name="Johannesson H."/>
        </authorList>
    </citation>
    <scope>NUCLEOTIDE SEQUENCE</scope>
    <source>
        <strain evidence="8">CBS 508.74</strain>
    </source>
</reference>
<keyword evidence="9" id="KW-1185">Reference proteome</keyword>
<accession>A0AAN6TGE9</accession>
<evidence type="ECO:0000256" key="7">
    <source>
        <dbReference type="SAM" id="MobiDB-lite"/>
    </source>
</evidence>
<evidence type="ECO:0000256" key="1">
    <source>
        <dbReference type="ARBA" id="ARBA00004123"/>
    </source>
</evidence>
<dbReference type="FunFam" id="1.10.20.10:FF:000023">
    <property type="entry name" value="transcription initiation protein SPT3 homolog"/>
    <property type="match status" value="1"/>
</dbReference>
<dbReference type="Pfam" id="PF02269">
    <property type="entry name" value="TFIID-18kDa"/>
    <property type="match status" value="1"/>
</dbReference>
<dbReference type="GO" id="GO:0046982">
    <property type="term" value="F:protein heterodimerization activity"/>
    <property type="evidence" value="ECO:0007669"/>
    <property type="project" value="InterPro"/>
</dbReference>
<dbReference type="InterPro" id="IPR003195">
    <property type="entry name" value="TFIID_TAF13"/>
</dbReference>
<keyword evidence="2" id="KW-0805">Transcription regulation</keyword>
<feature type="region of interest" description="Disordered" evidence="7">
    <location>
        <begin position="117"/>
        <end position="145"/>
    </location>
</feature>
<evidence type="ECO:0000256" key="5">
    <source>
        <dbReference type="ARBA" id="ARBA00023242"/>
    </source>
</evidence>
<dbReference type="GO" id="GO:0005634">
    <property type="term" value="C:nucleus"/>
    <property type="evidence" value="ECO:0007669"/>
    <property type="project" value="UniProtKB-SubCell"/>
</dbReference>
<dbReference type="GO" id="GO:0006366">
    <property type="term" value="P:transcription by RNA polymerase II"/>
    <property type="evidence" value="ECO:0007669"/>
    <property type="project" value="InterPro"/>
</dbReference>
<feature type="region of interest" description="Disordered" evidence="7">
    <location>
        <begin position="304"/>
        <end position="329"/>
    </location>
</feature>
<dbReference type="RefSeq" id="XP_064670965.1">
    <property type="nucleotide sequence ID" value="XM_064810317.1"/>
</dbReference>
<dbReference type="GO" id="GO:0000124">
    <property type="term" value="C:SAGA complex"/>
    <property type="evidence" value="ECO:0007669"/>
    <property type="project" value="TreeGrafter"/>
</dbReference>
<dbReference type="GO" id="GO:0006357">
    <property type="term" value="P:regulation of transcription by RNA polymerase II"/>
    <property type="evidence" value="ECO:0007669"/>
    <property type="project" value="UniProtKB-ARBA"/>
</dbReference>